<sequence>VYTGITTDVGRRFEEHKSGKGGHYTKSKKVVRILYTEKFQTRGEALKREAQIKKWSRNKKLGLINI</sequence>
<evidence type="ECO:0000313" key="3">
    <source>
        <dbReference type="EMBL" id="PIR41295.1"/>
    </source>
</evidence>
<dbReference type="InterPro" id="IPR035901">
    <property type="entry name" value="GIY-YIG_endonuc_sf"/>
</dbReference>
<dbReference type="PANTHER" id="PTHR34477">
    <property type="entry name" value="UPF0213 PROTEIN YHBQ"/>
    <property type="match status" value="1"/>
</dbReference>
<dbReference type="InterPro" id="IPR050190">
    <property type="entry name" value="UPF0213_domain"/>
</dbReference>
<dbReference type="InterPro" id="IPR000305">
    <property type="entry name" value="GIY-YIG_endonuc"/>
</dbReference>
<evidence type="ECO:0000313" key="4">
    <source>
        <dbReference type="Proteomes" id="UP000230232"/>
    </source>
</evidence>
<dbReference type="CDD" id="cd10456">
    <property type="entry name" value="GIY-YIG_UPF0213"/>
    <property type="match status" value="1"/>
</dbReference>
<gene>
    <name evidence="3" type="ORF">COV31_02005</name>
</gene>
<reference evidence="3 4" key="1">
    <citation type="submission" date="2017-09" db="EMBL/GenBank/DDBJ databases">
        <title>Depth-based differentiation of microbial function through sediment-hosted aquifers and enrichment of novel symbionts in the deep terrestrial subsurface.</title>
        <authorList>
            <person name="Probst A.J."/>
            <person name="Ladd B."/>
            <person name="Jarett J.K."/>
            <person name="Geller-Mcgrath D.E."/>
            <person name="Sieber C.M."/>
            <person name="Emerson J.B."/>
            <person name="Anantharaman K."/>
            <person name="Thomas B.C."/>
            <person name="Malmstrom R."/>
            <person name="Stieglmeier M."/>
            <person name="Klingl A."/>
            <person name="Woyke T."/>
            <person name="Ryan C.M."/>
            <person name="Banfield J.F."/>
        </authorList>
    </citation>
    <scope>NUCLEOTIDE SEQUENCE [LARGE SCALE GENOMIC DNA]</scope>
    <source>
        <strain evidence="3">CG10_big_fil_rev_8_21_14_0_10_46_23</strain>
    </source>
</reference>
<evidence type="ECO:0000259" key="2">
    <source>
        <dbReference type="PROSITE" id="PS50164"/>
    </source>
</evidence>
<comment type="caution">
    <text evidence="3">The sequence shown here is derived from an EMBL/GenBank/DDBJ whole genome shotgun (WGS) entry which is preliminary data.</text>
</comment>
<name>A0A2H0R654_9BACT</name>
<dbReference type="EMBL" id="PCXO01000010">
    <property type="protein sequence ID" value="PIR41295.1"/>
    <property type="molecule type" value="Genomic_DNA"/>
</dbReference>
<organism evidence="3 4">
    <name type="scientific">Candidatus Yanofskybacteria bacterium CG10_big_fil_rev_8_21_14_0_10_46_23</name>
    <dbReference type="NCBI Taxonomy" id="1975098"/>
    <lineage>
        <taxon>Bacteria</taxon>
        <taxon>Candidatus Yanofskyibacteriota</taxon>
    </lineage>
</organism>
<dbReference type="Gene3D" id="3.40.1440.10">
    <property type="entry name" value="GIY-YIG endonuclease"/>
    <property type="match status" value="1"/>
</dbReference>
<dbReference type="Pfam" id="PF01541">
    <property type="entry name" value="GIY-YIG"/>
    <property type="match status" value="1"/>
</dbReference>
<feature type="domain" description="GIY-YIG" evidence="2">
    <location>
        <begin position="1"/>
        <end position="62"/>
    </location>
</feature>
<dbReference type="AlphaFoldDB" id="A0A2H0R654"/>
<accession>A0A2H0R654</accession>
<dbReference type="Proteomes" id="UP000230232">
    <property type="component" value="Unassembled WGS sequence"/>
</dbReference>
<proteinExistence type="inferred from homology"/>
<evidence type="ECO:0000256" key="1">
    <source>
        <dbReference type="ARBA" id="ARBA00007435"/>
    </source>
</evidence>
<dbReference type="PROSITE" id="PS50164">
    <property type="entry name" value="GIY_YIG"/>
    <property type="match status" value="1"/>
</dbReference>
<feature type="non-terminal residue" evidence="3">
    <location>
        <position position="1"/>
    </location>
</feature>
<comment type="similarity">
    <text evidence="1">Belongs to the UPF0213 family.</text>
</comment>
<dbReference type="PANTHER" id="PTHR34477:SF1">
    <property type="entry name" value="UPF0213 PROTEIN YHBQ"/>
    <property type="match status" value="1"/>
</dbReference>
<dbReference type="SUPFAM" id="SSF82771">
    <property type="entry name" value="GIY-YIG endonuclease"/>
    <property type="match status" value="1"/>
</dbReference>
<protein>
    <recommendedName>
        <fullName evidence="2">GIY-YIG domain-containing protein</fullName>
    </recommendedName>
</protein>